<keyword evidence="1" id="KW-0472">Membrane</keyword>
<keyword evidence="1" id="KW-0812">Transmembrane</keyword>
<evidence type="ECO:0000313" key="3">
    <source>
        <dbReference type="Proteomes" id="UP000886878"/>
    </source>
</evidence>
<reference evidence="2" key="2">
    <citation type="submission" date="2021-04" db="EMBL/GenBank/DDBJ databases">
        <authorList>
            <person name="Gilroy R."/>
        </authorList>
    </citation>
    <scope>NUCLEOTIDE SEQUENCE</scope>
    <source>
        <strain evidence="2">ChiHejej3B27-2180</strain>
    </source>
</reference>
<proteinExistence type="predicted"/>
<feature type="transmembrane region" description="Helical" evidence="1">
    <location>
        <begin position="91"/>
        <end position="115"/>
    </location>
</feature>
<keyword evidence="1" id="KW-1133">Transmembrane helix</keyword>
<dbReference type="AlphaFoldDB" id="A0A9D1QQK1"/>
<evidence type="ECO:0000256" key="1">
    <source>
        <dbReference type="SAM" id="Phobius"/>
    </source>
</evidence>
<comment type="caution">
    <text evidence="2">The sequence shown here is derived from an EMBL/GenBank/DDBJ whole genome shotgun (WGS) entry which is preliminary data.</text>
</comment>
<accession>A0A9D1QQK1</accession>
<name>A0A9D1QQK1_9LACO</name>
<dbReference type="Proteomes" id="UP000886878">
    <property type="component" value="Unassembled WGS sequence"/>
</dbReference>
<dbReference type="EMBL" id="DXGK01000048">
    <property type="protein sequence ID" value="HIW70266.1"/>
    <property type="molecule type" value="Genomic_DNA"/>
</dbReference>
<reference evidence="2" key="1">
    <citation type="journal article" date="2021" name="PeerJ">
        <title>Extensive microbial diversity within the chicken gut microbiome revealed by metagenomics and culture.</title>
        <authorList>
            <person name="Gilroy R."/>
            <person name="Ravi A."/>
            <person name="Getino M."/>
            <person name="Pursley I."/>
            <person name="Horton D.L."/>
            <person name="Alikhan N.F."/>
            <person name="Baker D."/>
            <person name="Gharbi K."/>
            <person name="Hall N."/>
            <person name="Watson M."/>
            <person name="Adriaenssens E.M."/>
            <person name="Foster-Nyarko E."/>
            <person name="Jarju S."/>
            <person name="Secka A."/>
            <person name="Antonio M."/>
            <person name="Oren A."/>
            <person name="Chaudhuri R.R."/>
            <person name="La Ragione R."/>
            <person name="Hildebrand F."/>
            <person name="Pallen M.J."/>
        </authorList>
    </citation>
    <scope>NUCLEOTIDE SEQUENCE</scope>
    <source>
        <strain evidence="2">ChiHejej3B27-2180</strain>
    </source>
</reference>
<feature type="transmembrane region" description="Helical" evidence="1">
    <location>
        <begin position="64"/>
        <end position="85"/>
    </location>
</feature>
<protein>
    <submittedName>
        <fullName evidence="2">Uncharacterized protein</fullName>
    </submittedName>
</protein>
<sequence>MKNVSKVIAFSLISMLIAVIVDLTMFHQQHTPLLSGEVLWRILFIVILWVVVVALAATRMRFCGYVTILVMIYYAFADYGGLMAVSPRASAYGLAVEVLCVIGIIVSIVGIWYGIQQRLDYDRDKIKEKEAHETKRK</sequence>
<evidence type="ECO:0000313" key="2">
    <source>
        <dbReference type="EMBL" id="HIW70266.1"/>
    </source>
</evidence>
<feature type="transmembrane region" description="Helical" evidence="1">
    <location>
        <begin position="38"/>
        <end position="57"/>
    </location>
</feature>
<gene>
    <name evidence="2" type="ORF">H9876_02640</name>
</gene>
<organism evidence="2 3">
    <name type="scientific">Candidatus Limosilactobacillus merdipullorum</name>
    <dbReference type="NCBI Taxonomy" id="2838653"/>
    <lineage>
        <taxon>Bacteria</taxon>
        <taxon>Bacillati</taxon>
        <taxon>Bacillota</taxon>
        <taxon>Bacilli</taxon>
        <taxon>Lactobacillales</taxon>
        <taxon>Lactobacillaceae</taxon>
        <taxon>Limosilactobacillus</taxon>
    </lineage>
</organism>
<feature type="transmembrane region" description="Helical" evidence="1">
    <location>
        <begin position="7"/>
        <end position="26"/>
    </location>
</feature>